<keyword evidence="2 6" id="KW-0808">Transferase</keyword>
<keyword evidence="7" id="KW-1185">Reference proteome</keyword>
<dbReference type="Gene3D" id="3.40.50.2000">
    <property type="entry name" value="Glycogen Phosphorylase B"/>
    <property type="match status" value="2"/>
</dbReference>
<dbReference type="InterPro" id="IPR011910">
    <property type="entry name" value="RfaF"/>
</dbReference>
<dbReference type="NCBIfam" id="TIGR02195">
    <property type="entry name" value="heptsyl_trn_II"/>
    <property type="match status" value="1"/>
</dbReference>
<dbReference type="SUPFAM" id="SSF53756">
    <property type="entry name" value="UDP-Glycosyltransferase/glycogen phosphorylase"/>
    <property type="match status" value="1"/>
</dbReference>
<dbReference type="PANTHER" id="PTHR30160">
    <property type="entry name" value="TETRAACYLDISACCHARIDE 4'-KINASE-RELATED"/>
    <property type="match status" value="1"/>
</dbReference>
<dbReference type="OrthoDB" id="9797795at2"/>
<dbReference type="CAZy" id="GT9">
    <property type="family name" value="Glycosyltransferase Family 9"/>
</dbReference>
<dbReference type="CDD" id="cd03789">
    <property type="entry name" value="GT9_LPS_heptosyltransferase"/>
    <property type="match status" value="1"/>
</dbReference>
<evidence type="ECO:0000256" key="5">
    <source>
        <dbReference type="ARBA" id="ARBA00047503"/>
    </source>
</evidence>
<dbReference type="AlphaFoldDB" id="Q0VM50"/>
<dbReference type="Proteomes" id="UP000008871">
    <property type="component" value="Chromosome"/>
</dbReference>
<dbReference type="GO" id="GO:0009244">
    <property type="term" value="P:lipopolysaccharide core region biosynthetic process"/>
    <property type="evidence" value="ECO:0007669"/>
    <property type="project" value="TreeGrafter"/>
</dbReference>
<dbReference type="GO" id="GO:0005829">
    <property type="term" value="C:cytosol"/>
    <property type="evidence" value="ECO:0007669"/>
    <property type="project" value="TreeGrafter"/>
</dbReference>
<protein>
    <recommendedName>
        <fullName evidence="4">lipopolysaccharide heptosyltransferase II</fullName>
        <ecNumber evidence="4">2.4.99.24</ecNumber>
    </recommendedName>
</protein>
<dbReference type="RefSeq" id="WP_011589574.1">
    <property type="nucleotide sequence ID" value="NC_008260.1"/>
</dbReference>
<dbReference type="HOGENOM" id="CLU_038371_7_0_6"/>
<dbReference type="GO" id="GO:0008713">
    <property type="term" value="F:ADP-heptose-lipopolysaccharide heptosyltransferase activity"/>
    <property type="evidence" value="ECO:0007669"/>
    <property type="project" value="UniProtKB-EC"/>
</dbReference>
<reference evidence="6 7" key="1">
    <citation type="journal article" date="2006" name="Nat. Biotechnol.">
        <title>Genome sequence of the ubiquitous hydrocarbon-degrading marine bacterium Alcanivorax borkumensis.</title>
        <authorList>
            <person name="Schneiker S."/>
            <person name="Martins dos Santos V.A.P."/>
            <person name="Bartels D."/>
            <person name="Bekel T."/>
            <person name="Brecht M."/>
            <person name="Buhrmester J."/>
            <person name="Chernikova T.N."/>
            <person name="Denaro R."/>
            <person name="Ferrer M."/>
            <person name="Gertler C."/>
            <person name="Goesmann A."/>
            <person name="Golyshina O.V."/>
            <person name="Kaminski F."/>
            <person name="Khachane A.N."/>
            <person name="Lang S."/>
            <person name="Linke B."/>
            <person name="McHardy A.C."/>
            <person name="Meyer F."/>
            <person name="Nechitaylo T."/>
            <person name="Puehler A."/>
            <person name="Regenhardt D."/>
            <person name="Rupp O."/>
            <person name="Sabirova J.S."/>
            <person name="Selbitschka W."/>
            <person name="Yakimov M.M."/>
            <person name="Timmis K.N."/>
            <person name="Vorhoelter F.-J."/>
            <person name="Weidner S."/>
            <person name="Kaiser O."/>
            <person name="Golyshin P.N."/>
        </authorList>
    </citation>
    <scope>NUCLEOTIDE SEQUENCE [LARGE SCALE GENOMIC DNA]</scope>
    <source>
        <strain evidence="7">ATCC 700651 / DSM 11573 / NCIMB 13689 / SK2</strain>
    </source>
</reference>
<dbReference type="Pfam" id="PF01075">
    <property type="entry name" value="Glyco_transf_9"/>
    <property type="match status" value="1"/>
</dbReference>
<evidence type="ECO:0000313" key="6">
    <source>
        <dbReference type="EMBL" id="CAL17748.1"/>
    </source>
</evidence>
<evidence type="ECO:0000256" key="2">
    <source>
        <dbReference type="ARBA" id="ARBA00022679"/>
    </source>
</evidence>
<dbReference type="InterPro" id="IPR002201">
    <property type="entry name" value="Glyco_trans_9"/>
</dbReference>
<dbReference type="STRING" id="393595.ABO_2300"/>
<sequence length="351" mass="38024">MPATLTDSPSAILVVGPSWVGDMVMAQTLFSELRHQYPDCAIDVLAPTWCRPLLSRMPEVREALALPFDHGDLRLGERHALGKSLRGHYQQSYVLPNSLKSALVPFSAKVPVRTGWRGEMRYGLLNDVRKLDKERYPLMVQRFVALALPEGAPVPGLDEITAPHLQVSDDSRNGAMAAHNLNLDRPVLGLCPGAEFGPAKRWPEHHYAAVAQHWIERGGQVWIFGSGKDQPVADVIVGALENGADEHAVVLAGNTSLEQAVDLLSATMAVVSNDSGLMHIAAALKRPLVAVYGSTSPGFTPPLGDRVAVVRLGLECSPCFERECPLGHLNCLRQLPPMKVIDSLGILVGDE</sequence>
<dbReference type="KEGG" id="abo:ABO_2300"/>
<evidence type="ECO:0000256" key="4">
    <source>
        <dbReference type="ARBA" id="ARBA00044042"/>
    </source>
</evidence>
<comment type="catalytic activity">
    <reaction evidence="5">
        <text>an L-alpha-D-Hep-(1-&gt;5)-[alpha-Kdo-(2-&gt;4)]-alpha-Kdo-(2-&gt;6)-lipid A + ADP-L-glycero-beta-D-manno-heptose = an L-alpha-D-Hep-(1-&gt;3)-L-alpha-D-Hep-(1-&gt;5)-[alpha-Kdo-(2-&gt;4)]-alpha-Kdo-(2-&gt;6)-lipid A + ADP + H(+)</text>
        <dbReference type="Rhea" id="RHEA:74071"/>
        <dbReference type="ChEBI" id="CHEBI:15378"/>
        <dbReference type="ChEBI" id="CHEBI:61506"/>
        <dbReference type="ChEBI" id="CHEBI:193068"/>
        <dbReference type="ChEBI" id="CHEBI:193069"/>
        <dbReference type="ChEBI" id="CHEBI:456216"/>
        <dbReference type="EC" id="2.4.99.24"/>
    </reaction>
</comment>
<dbReference type="eggNOG" id="COG0859">
    <property type="taxonomic scope" value="Bacteria"/>
</dbReference>
<dbReference type="PANTHER" id="PTHR30160:SF7">
    <property type="entry name" value="ADP-HEPTOSE--LPS HEPTOSYLTRANSFERASE 2"/>
    <property type="match status" value="1"/>
</dbReference>
<name>Q0VM50_ALCBS</name>
<comment type="similarity">
    <text evidence="3">Belongs to the glycosyltransferase 9 family.</text>
</comment>
<dbReference type="EC" id="2.4.99.24" evidence="4"/>
<evidence type="ECO:0000256" key="3">
    <source>
        <dbReference type="ARBA" id="ARBA00043995"/>
    </source>
</evidence>
<organism evidence="6 7">
    <name type="scientific">Alcanivorax borkumensis (strain ATCC 700651 / DSM 11573 / NCIMB 13689 / SK2)</name>
    <dbReference type="NCBI Taxonomy" id="393595"/>
    <lineage>
        <taxon>Bacteria</taxon>
        <taxon>Pseudomonadati</taxon>
        <taxon>Pseudomonadota</taxon>
        <taxon>Gammaproteobacteria</taxon>
        <taxon>Oceanospirillales</taxon>
        <taxon>Alcanivoracaceae</taxon>
        <taxon>Alcanivorax</taxon>
    </lineage>
</organism>
<gene>
    <name evidence="6" type="primary">waaF</name>
    <name evidence="6" type="ordered locus">ABO_2300</name>
</gene>
<evidence type="ECO:0000256" key="1">
    <source>
        <dbReference type="ARBA" id="ARBA00022676"/>
    </source>
</evidence>
<dbReference type="InterPro" id="IPR051199">
    <property type="entry name" value="LPS_LOS_Heptosyltrfase"/>
</dbReference>
<dbReference type="EMBL" id="AM286690">
    <property type="protein sequence ID" value="CAL17748.1"/>
    <property type="molecule type" value="Genomic_DNA"/>
</dbReference>
<dbReference type="FunFam" id="3.40.50.2000:FF:000023">
    <property type="entry name" value="ADP-heptose--LPS heptosyltransferase II"/>
    <property type="match status" value="1"/>
</dbReference>
<keyword evidence="1 6" id="KW-0328">Glycosyltransferase</keyword>
<proteinExistence type="inferred from homology"/>
<accession>Q0VM50</accession>
<evidence type="ECO:0000313" key="7">
    <source>
        <dbReference type="Proteomes" id="UP000008871"/>
    </source>
</evidence>